<keyword evidence="6 9" id="KW-1133">Transmembrane helix</keyword>
<dbReference type="Gene3D" id="1.20.1070.10">
    <property type="entry name" value="Rhodopsin 7-helix transmembrane proteins"/>
    <property type="match status" value="1"/>
</dbReference>
<feature type="transmembrane region" description="Helical" evidence="9">
    <location>
        <begin position="844"/>
        <end position="867"/>
    </location>
</feature>
<keyword evidence="3" id="KW-0433">Leucine-rich repeat</keyword>
<dbReference type="InterPro" id="IPR013783">
    <property type="entry name" value="Ig-like_fold"/>
</dbReference>
<dbReference type="InterPro" id="IPR036179">
    <property type="entry name" value="Ig-like_dom_sf"/>
</dbReference>
<dbReference type="SUPFAM" id="SSF52058">
    <property type="entry name" value="L domain-like"/>
    <property type="match status" value="1"/>
</dbReference>
<feature type="domain" description="G-protein coupled receptors family 2 profile 1" evidence="11">
    <location>
        <begin position="236"/>
        <end position="325"/>
    </location>
</feature>
<dbReference type="AlphaFoldDB" id="A0A818QBQ2"/>
<dbReference type="Gene3D" id="3.80.10.10">
    <property type="entry name" value="Ribonuclease Inhibitor"/>
    <property type="match status" value="1"/>
</dbReference>
<dbReference type="InterPro" id="IPR017981">
    <property type="entry name" value="GPCR_2-like_7TM"/>
</dbReference>
<organism evidence="13 14">
    <name type="scientific">Rotaria socialis</name>
    <dbReference type="NCBI Taxonomy" id="392032"/>
    <lineage>
        <taxon>Eukaryota</taxon>
        <taxon>Metazoa</taxon>
        <taxon>Spiralia</taxon>
        <taxon>Gnathifera</taxon>
        <taxon>Rotifera</taxon>
        <taxon>Eurotatoria</taxon>
        <taxon>Bdelloidea</taxon>
        <taxon>Philodinida</taxon>
        <taxon>Philodinidae</taxon>
        <taxon>Rotaria</taxon>
    </lineage>
</organism>
<feature type="domain" description="G-protein coupled receptors family 2 profile 2" evidence="12">
    <location>
        <begin position="600"/>
        <end position="904"/>
    </location>
</feature>
<keyword evidence="4 9" id="KW-0812">Transmembrane</keyword>
<evidence type="ECO:0008006" key="15">
    <source>
        <dbReference type="Google" id="ProtNLM"/>
    </source>
</evidence>
<feature type="transmembrane region" description="Helical" evidence="9">
    <location>
        <begin position="664"/>
        <end position="688"/>
    </location>
</feature>
<dbReference type="GO" id="GO:0005886">
    <property type="term" value="C:plasma membrane"/>
    <property type="evidence" value="ECO:0007669"/>
    <property type="project" value="TreeGrafter"/>
</dbReference>
<evidence type="ECO:0000313" key="14">
    <source>
        <dbReference type="Proteomes" id="UP000663865"/>
    </source>
</evidence>
<dbReference type="PROSITE" id="PS50261">
    <property type="entry name" value="G_PROTEIN_RECEP_F2_4"/>
    <property type="match status" value="1"/>
</dbReference>
<dbReference type="InterPro" id="IPR001879">
    <property type="entry name" value="GPCR_2_extracellular_dom"/>
</dbReference>
<evidence type="ECO:0000256" key="7">
    <source>
        <dbReference type="ARBA" id="ARBA00023136"/>
    </source>
</evidence>
<dbReference type="GO" id="GO:0004930">
    <property type="term" value="F:G protein-coupled receptor activity"/>
    <property type="evidence" value="ECO:0007669"/>
    <property type="project" value="InterPro"/>
</dbReference>
<dbReference type="PANTHER" id="PTHR45930:SF4">
    <property type="entry name" value="ADHESION G PROTEIN-COUPLED RECEPTOR A3"/>
    <property type="match status" value="1"/>
</dbReference>
<comment type="similarity">
    <text evidence="2">Belongs to the G-protein coupled receptor 2 family. Adhesion G-protein coupled receptor (ADGR) subfamily.</text>
</comment>
<dbReference type="Proteomes" id="UP000663865">
    <property type="component" value="Unassembled WGS sequence"/>
</dbReference>
<keyword evidence="10" id="KW-0732">Signal</keyword>
<accession>A0A818QBQ2</accession>
<feature type="transmembrane region" description="Helical" evidence="9">
    <location>
        <begin position="598"/>
        <end position="619"/>
    </location>
</feature>
<feature type="transmembrane region" description="Helical" evidence="9">
    <location>
        <begin position="631"/>
        <end position="652"/>
    </location>
</feature>
<comment type="caution">
    <text evidence="13">The sequence shown here is derived from an EMBL/GenBank/DDBJ whole genome shotgun (WGS) entry which is preliminary data.</text>
</comment>
<dbReference type="SMART" id="SM00369">
    <property type="entry name" value="LRR_TYP"/>
    <property type="match status" value="2"/>
</dbReference>
<feature type="transmembrane region" description="Helical" evidence="9">
    <location>
        <begin position="724"/>
        <end position="744"/>
    </location>
</feature>
<dbReference type="SUPFAM" id="SSF48726">
    <property type="entry name" value="Immunoglobulin"/>
    <property type="match status" value="1"/>
</dbReference>
<dbReference type="PROSITE" id="PS51450">
    <property type="entry name" value="LRR"/>
    <property type="match status" value="2"/>
</dbReference>
<dbReference type="EMBL" id="CAJNYV010004047">
    <property type="protein sequence ID" value="CAF3638306.1"/>
    <property type="molecule type" value="Genomic_DNA"/>
</dbReference>
<evidence type="ECO:0000256" key="4">
    <source>
        <dbReference type="ARBA" id="ARBA00022692"/>
    </source>
</evidence>
<evidence type="ECO:0000259" key="12">
    <source>
        <dbReference type="PROSITE" id="PS50261"/>
    </source>
</evidence>
<evidence type="ECO:0000256" key="10">
    <source>
        <dbReference type="SAM" id="SignalP"/>
    </source>
</evidence>
<gene>
    <name evidence="13" type="ORF">KIK155_LOCUS22782</name>
</gene>
<dbReference type="InterPro" id="IPR032675">
    <property type="entry name" value="LRR_dom_sf"/>
</dbReference>
<dbReference type="GO" id="GO:0007166">
    <property type="term" value="P:cell surface receptor signaling pathway"/>
    <property type="evidence" value="ECO:0007669"/>
    <property type="project" value="InterPro"/>
</dbReference>
<feature type="signal peptide" evidence="10">
    <location>
        <begin position="1"/>
        <end position="18"/>
    </location>
</feature>
<proteinExistence type="inferred from homology"/>
<reference evidence="13" key="1">
    <citation type="submission" date="2021-02" db="EMBL/GenBank/DDBJ databases">
        <authorList>
            <person name="Nowell W R."/>
        </authorList>
    </citation>
    <scope>NUCLEOTIDE SEQUENCE</scope>
</reference>
<dbReference type="InterPro" id="IPR003591">
    <property type="entry name" value="Leu-rich_rpt_typical-subtyp"/>
</dbReference>
<dbReference type="PANTHER" id="PTHR45930">
    <property type="entry name" value="G-PROTEIN COUPLED RECEPTOR 124-LIKE PROTEIN"/>
    <property type="match status" value="1"/>
</dbReference>
<evidence type="ECO:0000256" key="3">
    <source>
        <dbReference type="ARBA" id="ARBA00022614"/>
    </source>
</evidence>
<evidence type="ECO:0000256" key="5">
    <source>
        <dbReference type="ARBA" id="ARBA00022737"/>
    </source>
</evidence>
<name>A0A818QBQ2_9BILA</name>
<evidence type="ECO:0000256" key="1">
    <source>
        <dbReference type="ARBA" id="ARBA00004141"/>
    </source>
</evidence>
<protein>
    <recommendedName>
        <fullName evidence="15">G-protein coupled receptor</fullName>
    </recommendedName>
</protein>
<dbReference type="InterPro" id="IPR051963">
    <property type="entry name" value="Adhesion_GPCR_A"/>
</dbReference>
<keyword evidence="5" id="KW-0677">Repeat</keyword>
<evidence type="ECO:0000256" key="9">
    <source>
        <dbReference type="SAM" id="Phobius"/>
    </source>
</evidence>
<keyword evidence="7 9" id="KW-0472">Membrane</keyword>
<evidence type="ECO:0000259" key="11">
    <source>
        <dbReference type="PROSITE" id="PS50227"/>
    </source>
</evidence>
<dbReference type="Pfam" id="PF13855">
    <property type="entry name" value="LRR_8"/>
    <property type="match status" value="1"/>
</dbReference>
<keyword evidence="8" id="KW-0675">Receptor</keyword>
<feature type="transmembrane region" description="Helical" evidence="9">
    <location>
        <begin position="879"/>
        <end position="903"/>
    </location>
</feature>
<feature type="transmembrane region" description="Helical" evidence="9">
    <location>
        <begin position="760"/>
        <end position="782"/>
    </location>
</feature>
<dbReference type="PROSITE" id="PS50227">
    <property type="entry name" value="G_PROTEIN_RECEP_F2_3"/>
    <property type="match status" value="1"/>
</dbReference>
<dbReference type="InterPro" id="IPR001611">
    <property type="entry name" value="Leu-rich_rpt"/>
</dbReference>
<evidence type="ECO:0000256" key="2">
    <source>
        <dbReference type="ARBA" id="ARBA00007343"/>
    </source>
</evidence>
<dbReference type="Gene3D" id="2.60.40.10">
    <property type="entry name" value="Immunoglobulins"/>
    <property type="match status" value="1"/>
</dbReference>
<evidence type="ECO:0000313" key="13">
    <source>
        <dbReference type="EMBL" id="CAF3638306.1"/>
    </source>
</evidence>
<comment type="subcellular location">
    <subcellularLocation>
        <location evidence="1">Membrane</location>
        <topology evidence="1">Multi-pass membrane protein</topology>
    </subcellularLocation>
</comment>
<evidence type="ECO:0000256" key="8">
    <source>
        <dbReference type="ARBA" id="ARBA00023170"/>
    </source>
</evidence>
<evidence type="ECO:0000256" key="6">
    <source>
        <dbReference type="ARBA" id="ARBA00022989"/>
    </source>
</evidence>
<sequence length="1254" mass="144290">MVFNIVIYLFYLIQFSFGNECPSFKYCICSSDQTIVQCSNRHLTNELLLKINNQLPKSTIVLNLSSNSLTSIKYLPNLNSLQILDLSFNKIKYLPSNILSKFPRLISFDLQNNSLKAIPHTFQKISNINLNLSNNRFHCTCQFKLFKTKNFFKSILCQNNKQFDENDFCRAKNFLQIYPQQSQIVYENEQFILNCSSNLQHYWTLNHTFYPSTITSFSYSTVIIHHVRTNHSGLWTCHSLDSNQSLWLTVITTPTTYFCPSKQMNTSKGYFYWPRTLMNRRVAKTCPHGTAAWLRNSNEYARAWYTCSSSGQWINFDVSQCAFQTNVSRLMDYLSFNETNVLLRLSKYLSEINQNYLQLNDIILLIDLIDEQKQKYQHQDKIIIIYHLTDFILQIKNDFIYSNEYQNAMGRLRSIIERLLDFTNPSWLYIGKELTAVTVQSLVSCAVPNRSLLTIICNIDHQSHQSQLVTIQFSSDSNKTEQHSLFRIIVYRQSTLFTPNTVGMNNNPVVYIRPVSRNVLSTINLTFYGQSDKSSIGVWYSNQSNWEMNSSICKIDRQDANFTSTNCILLNNDSLSVTYFNNINNSKKLLIYTNYSQLPIYISSIIGSICFFISILVCTCYSEVYQMSRSVFHCLINYWLSLGILLPLFAFGLQKNQLKLLCEFIALTLHYLCLTTIIWLTLLTYAIWSKQSIKSTNKDAQRQSSSSMINDHASKMKSKSKPVIQFYLLAYGTALIICCMNIAVSHQHYMINDICFFNDFYSILILIISIFIFIFLLLFFLLSTHNRIRRLKTETNHSDISRIKNNNMSLSKSNEVSAILKLSNQNNEYILANMNDQHESINQLLSILFQLILLIFLLLSSLAIYLHPLKLFKLRFEHFIYGHLYGGFVLILSFYILSFYVLLNFDLIRRYYSKCKKSDHPSEQSYVERPAPSINTRVNYDYDVPSFAEENSMSRSSPSNGSSCANCSKTSQNLERISTGDSYIDDAKHLTIVGSENYVCRRHVINTDEINSSLNILHKKLPRSSFDVLLSDNDDAQQFENNSFNEEIQQNSADSPIEFYSGNTKNTQFQLFSTALPRSCTHSKASSAQAIIRVIPIIHFSTSNINGSHSYSSNSSNTIQPDDQVDLSIEQNELIKNARISYSIPASSFANEYDPTYFCLNKTDNLIQQKLSSNEKLSNEKKTVSDHAELAYIDQDDDLSVSLKSSFYESIASLNTLINKNDYPQTLSYASNLSDKLGNGVIHANKNLLNESSV</sequence>
<feature type="chain" id="PRO_5032878214" description="G-protein coupled receptor" evidence="10">
    <location>
        <begin position="19"/>
        <end position="1254"/>
    </location>
</feature>